<sequence length="1094" mass="122979">MELKQEQRMLCLFLYISGLHGIGIFVFTRGFLLTRNELPLFSHCDDLQHDEVGCNLAYMLPSISNSSSFHAVSEEDDCTRQTPTKPKHIATKPHCWTPPAVKKVVILVFDALRFDFVAPSSLLKDKKRPWMDRLQVVQKLISEESSRARLFKFIADPPTTSLQRLKGLTTGSLPTFIDVGNSFGAPAIVEDNIIKQLTSNGKKVIMMGDDTWLDLFPSQFFQAFPFPSFNVKDLHTVDNGVLENLFPALYEDNWDVLIGHFLGVDHVGHIFGVESTQMVEKLEQYNKVVEDVIAILRNESQKHDETLLLVLGDHGQTLNGDHGGGTLEEVETALFAWSAQQPTHPVSQSCDSSCISYLDIPPSLVRESNYCICNFQQLDFAATFAALIGIPFPYGSIGKVDPQLFGLVARMWQPSQHNNTDMDEDKMPMVEWQKVYNTVLCLNSWQVNRYFQQYSKSSINGFSPYDLDILHTFYNDAQSFSREWSVRAANLDAEMALLSSGLARYTKYLQAAAALARSKWTKFSDGLMTYGVLVVLISLLIQIKAIYMLFVLGSASLPAKFEDYRNVLPLQEMITDGFIFGLMSAGASTVVYILVHVIFGGSLFSKPQFVMISLGGTILGTAKSYLFKETLQSTCYTKNRMLRNCWTKWFAYPNLIGLLAVFFCCIHACSLLSNSFILREQQVVTFFLVSLGFLDLRMAMQQKSKVLQALCFVVLNFIMSALSGLNFLKENGYQTRETTSGMSISSHTPSIWQFVFAVSTVHVPFIAIGCAFVKSLWRSYFFSRRYSKVVVLCGLSCTYAAICLHWLLDDLNTLKFLCIPGPCQKFARLLIPRAVYSIVAFLTLLVLCNIMDTKIHSEIQLKTFFEEASLALVAVLSSLILLLLGRHGPIIALTAGLEAWCLLEKQSLYASPQHYQADKKQSLYTSPQHCQVDIKAAVDYLPATIQWSLFATQVFFCTGHRCAFDGLHYAAAFIGFDHFSIYRQGTLLALDTFGASHILPILSLPLLVAKRAPPLRITWSNQFYKMQISQALLTFDLVRTITAAFTTVCVTIQRRHLMVWGLFAPKFVFDAIGLLVTDVLVLFAFLSVIWPSLH</sequence>
<comment type="caution">
    <text evidence="12">The sequence shown here is derived from an EMBL/GenBank/DDBJ whole genome shotgun (WGS) entry which is preliminary data.</text>
</comment>
<feature type="transmembrane region" description="Helical" evidence="11">
    <location>
        <begin position="683"/>
        <end position="700"/>
    </location>
</feature>
<evidence type="ECO:0000256" key="6">
    <source>
        <dbReference type="ARBA" id="ARBA00022692"/>
    </source>
</evidence>
<evidence type="ECO:0000256" key="11">
    <source>
        <dbReference type="SAM" id="Phobius"/>
    </source>
</evidence>
<comment type="pathway">
    <text evidence="2">Glycolipid biosynthesis; glycosylphosphatidylinositol-anchor biosynthesis.</text>
</comment>
<dbReference type="OrthoDB" id="272139at2759"/>
<keyword evidence="9 11" id="KW-0472">Membrane</keyword>
<protein>
    <recommendedName>
        <fullName evidence="14">GPI ethanolamine phosphate transferase 3</fullName>
    </recommendedName>
</protein>
<dbReference type="PANTHER" id="PTHR23071:SF1">
    <property type="entry name" value="GPI ETHANOLAMINE PHOSPHATE TRANSFERASE 3"/>
    <property type="match status" value="1"/>
</dbReference>
<keyword evidence="13" id="KW-1185">Reference proteome</keyword>
<dbReference type="GO" id="GO:0051377">
    <property type="term" value="F:mannose-ethanolamine phosphotransferase activity"/>
    <property type="evidence" value="ECO:0007669"/>
    <property type="project" value="InterPro"/>
</dbReference>
<feature type="transmembrane region" description="Helical" evidence="11">
    <location>
        <begin position="649"/>
        <end position="677"/>
    </location>
</feature>
<dbReference type="InterPro" id="IPR017850">
    <property type="entry name" value="Alkaline_phosphatase_core_sf"/>
</dbReference>
<dbReference type="AlphaFoldDB" id="A0A9D4ULB0"/>
<feature type="transmembrane region" description="Helical" evidence="11">
    <location>
        <begin position="707"/>
        <end position="728"/>
    </location>
</feature>
<feature type="transmembrane region" description="Helical" evidence="11">
    <location>
        <begin position="609"/>
        <end position="628"/>
    </location>
</feature>
<evidence type="ECO:0000256" key="8">
    <source>
        <dbReference type="ARBA" id="ARBA00022989"/>
    </source>
</evidence>
<feature type="transmembrane region" description="Helical" evidence="11">
    <location>
        <begin position="1067"/>
        <end position="1090"/>
    </location>
</feature>
<feature type="transmembrane region" description="Helical" evidence="11">
    <location>
        <begin position="12"/>
        <end position="32"/>
    </location>
</feature>
<comment type="subcellular location">
    <subcellularLocation>
        <location evidence="1">Endoplasmic reticulum membrane</location>
        <topology evidence="1">Multi-pass membrane protein</topology>
    </subcellularLocation>
</comment>
<reference evidence="12" key="1">
    <citation type="submission" date="2021-01" db="EMBL/GenBank/DDBJ databases">
        <title>Adiantum capillus-veneris genome.</title>
        <authorList>
            <person name="Fang Y."/>
            <person name="Liao Q."/>
        </authorList>
    </citation>
    <scope>NUCLEOTIDE SEQUENCE</scope>
    <source>
        <strain evidence="12">H3</strain>
        <tissue evidence="12">Leaf</tissue>
    </source>
</reference>
<organism evidence="12 13">
    <name type="scientific">Adiantum capillus-veneris</name>
    <name type="common">Maidenhair fern</name>
    <dbReference type="NCBI Taxonomy" id="13818"/>
    <lineage>
        <taxon>Eukaryota</taxon>
        <taxon>Viridiplantae</taxon>
        <taxon>Streptophyta</taxon>
        <taxon>Embryophyta</taxon>
        <taxon>Tracheophyta</taxon>
        <taxon>Polypodiopsida</taxon>
        <taxon>Polypodiidae</taxon>
        <taxon>Polypodiales</taxon>
        <taxon>Pteridineae</taxon>
        <taxon>Pteridaceae</taxon>
        <taxon>Vittarioideae</taxon>
        <taxon>Adiantum</taxon>
    </lineage>
</organism>
<evidence type="ECO:0000256" key="4">
    <source>
        <dbReference type="ARBA" id="ARBA00022502"/>
    </source>
</evidence>
<dbReference type="GO" id="GO:0006506">
    <property type="term" value="P:GPI anchor biosynthetic process"/>
    <property type="evidence" value="ECO:0007669"/>
    <property type="project" value="UniProtKB-KW"/>
</dbReference>
<evidence type="ECO:0000313" key="12">
    <source>
        <dbReference type="EMBL" id="KAI5069689.1"/>
    </source>
</evidence>
<evidence type="ECO:0008006" key="14">
    <source>
        <dbReference type="Google" id="ProtNLM"/>
    </source>
</evidence>
<keyword evidence="6 11" id="KW-0812">Transmembrane</keyword>
<feature type="transmembrane region" description="Helical" evidence="11">
    <location>
        <begin position="789"/>
        <end position="808"/>
    </location>
</feature>
<evidence type="ECO:0000256" key="7">
    <source>
        <dbReference type="ARBA" id="ARBA00022824"/>
    </source>
</evidence>
<dbReference type="CDD" id="cd16023">
    <property type="entry name" value="GPI_EPT_3"/>
    <property type="match status" value="1"/>
</dbReference>
<dbReference type="Gene3D" id="3.40.720.10">
    <property type="entry name" value="Alkaline Phosphatase, subunit A"/>
    <property type="match status" value="1"/>
</dbReference>
<keyword evidence="10" id="KW-0325">Glycoprotein</keyword>
<keyword evidence="8 11" id="KW-1133">Transmembrane helix</keyword>
<evidence type="ECO:0000256" key="1">
    <source>
        <dbReference type="ARBA" id="ARBA00004477"/>
    </source>
</evidence>
<evidence type="ECO:0000313" key="13">
    <source>
        <dbReference type="Proteomes" id="UP000886520"/>
    </source>
</evidence>
<keyword evidence="4" id="KW-0337">GPI-anchor biosynthesis</keyword>
<dbReference type="Proteomes" id="UP000886520">
    <property type="component" value="Chromosome 15"/>
</dbReference>
<feature type="transmembrane region" description="Helical" evidence="11">
    <location>
        <begin position="834"/>
        <end position="852"/>
    </location>
</feature>
<dbReference type="InterPro" id="IPR002591">
    <property type="entry name" value="Phosphodiest/P_Trfase"/>
</dbReference>
<keyword evidence="7" id="KW-0256">Endoplasmic reticulum</keyword>
<dbReference type="PANTHER" id="PTHR23071">
    <property type="entry name" value="PHOSPHATIDYLINOSITOL GLYCAN"/>
    <property type="match status" value="1"/>
</dbReference>
<dbReference type="InterPro" id="IPR039524">
    <property type="entry name" value="PIGO/GPI13"/>
</dbReference>
<keyword evidence="5" id="KW-0808">Transferase</keyword>
<dbReference type="EMBL" id="JABFUD020000015">
    <property type="protein sequence ID" value="KAI5069689.1"/>
    <property type="molecule type" value="Genomic_DNA"/>
</dbReference>
<feature type="transmembrane region" description="Helical" evidence="11">
    <location>
        <begin position="527"/>
        <end position="557"/>
    </location>
</feature>
<dbReference type="InterPro" id="IPR037675">
    <property type="entry name" value="PIG-O_N"/>
</dbReference>
<evidence type="ECO:0000256" key="2">
    <source>
        <dbReference type="ARBA" id="ARBA00004687"/>
    </source>
</evidence>
<dbReference type="GO" id="GO:0005789">
    <property type="term" value="C:endoplasmic reticulum membrane"/>
    <property type="evidence" value="ECO:0007669"/>
    <property type="project" value="UniProtKB-SubCell"/>
</dbReference>
<evidence type="ECO:0000256" key="5">
    <source>
        <dbReference type="ARBA" id="ARBA00022679"/>
    </source>
</evidence>
<gene>
    <name evidence="12" type="ORF">GOP47_0015990</name>
</gene>
<feature type="transmembrane region" description="Helical" evidence="11">
    <location>
        <begin position="987"/>
        <end position="1009"/>
    </location>
</feature>
<dbReference type="Pfam" id="PF01663">
    <property type="entry name" value="Phosphodiest"/>
    <property type="match status" value="1"/>
</dbReference>
<name>A0A9D4ULB0_ADICA</name>
<feature type="transmembrane region" description="Helical" evidence="11">
    <location>
        <begin position="578"/>
        <end position="603"/>
    </location>
</feature>
<feature type="transmembrane region" description="Helical" evidence="11">
    <location>
        <begin position="864"/>
        <end position="884"/>
    </location>
</feature>
<feature type="transmembrane region" description="Helical" evidence="11">
    <location>
        <begin position="751"/>
        <end position="777"/>
    </location>
</feature>
<evidence type="ECO:0000256" key="10">
    <source>
        <dbReference type="ARBA" id="ARBA00023180"/>
    </source>
</evidence>
<proteinExistence type="inferred from homology"/>
<comment type="similarity">
    <text evidence="3">Belongs to the PIGG/PIGN/PIGO family. PIGO subfamily.</text>
</comment>
<dbReference type="SUPFAM" id="SSF53649">
    <property type="entry name" value="Alkaline phosphatase-like"/>
    <property type="match status" value="1"/>
</dbReference>
<evidence type="ECO:0000256" key="3">
    <source>
        <dbReference type="ARBA" id="ARBA00008695"/>
    </source>
</evidence>
<accession>A0A9D4ULB0</accession>
<evidence type="ECO:0000256" key="9">
    <source>
        <dbReference type="ARBA" id="ARBA00023136"/>
    </source>
</evidence>